<evidence type="ECO:0000256" key="3">
    <source>
        <dbReference type="ARBA" id="ARBA00022737"/>
    </source>
</evidence>
<comment type="subcellular location">
    <subcellularLocation>
        <location evidence="1">Cytoplasm</location>
    </subcellularLocation>
</comment>
<proteinExistence type="predicted"/>
<dbReference type="CDD" id="cd06685">
    <property type="entry name" value="PDZ7_GRIP1-2-like"/>
    <property type="match status" value="1"/>
</dbReference>
<dbReference type="Proteomes" id="UP000472262">
    <property type="component" value="Unassembled WGS sequence"/>
</dbReference>
<dbReference type="CDD" id="cd06683">
    <property type="entry name" value="PDZ6_GRIP1-2-like"/>
    <property type="match status" value="1"/>
</dbReference>
<dbReference type="InterPro" id="IPR041489">
    <property type="entry name" value="PDZ_6"/>
</dbReference>
<dbReference type="InterPro" id="IPR036034">
    <property type="entry name" value="PDZ_sf"/>
</dbReference>
<feature type="domain" description="PDZ" evidence="5">
    <location>
        <begin position="817"/>
        <end position="899"/>
    </location>
</feature>
<dbReference type="Ensembl" id="ENSSGRT00000038389.1">
    <property type="protein sequence ID" value="ENSSGRP00000035765.1"/>
    <property type="gene ID" value="ENSSGRG00000019185.1"/>
</dbReference>
<dbReference type="PANTHER" id="PTHR46227:SF5">
    <property type="entry name" value="GLUTAMATE RECEPTOR INTERACTING PROTEIN 2 ISOFORM X1"/>
    <property type="match status" value="1"/>
</dbReference>
<dbReference type="FunFam" id="2.30.42.10:FF:000022">
    <property type="entry name" value="Glutamate receptor interacting protein 1"/>
    <property type="match status" value="1"/>
</dbReference>
<evidence type="ECO:0000313" key="7">
    <source>
        <dbReference type="Proteomes" id="UP000472262"/>
    </source>
</evidence>
<feature type="region of interest" description="Disordered" evidence="4">
    <location>
        <begin position="391"/>
        <end position="425"/>
    </location>
</feature>
<feature type="region of interest" description="Disordered" evidence="4">
    <location>
        <begin position="720"/>
        <end position="787"/>
    </location>
</feature>
<dbReference type="CDD" id="cd06681">
    <property type="entry name" value="PDZ2_GRIP1-2-like"/>
    <property type="match status" value="1"/>
</dbReference>
<keyword evidence="2" id="KW-0963">Cytoplasm</keyword>
<organism evidence="6 7">
    <name type="scientific">Sinocyclocheilus grahami</name>
    <name type="common">Dianchi golden-line fish</name>
    <name type="synonym">Barbus grahami</name>
    <dbReference type="NCBI Taxonomy" id="75366"/>
    <lineage>
        <taxon>Eukaryota</taxon>
        <taxon>Metazoa</taxon>
        <taxon>Chordata</taxon>
        <taxon>Craniata</taxon>
        <taxon>Vertebrata</taxon>
        <taxon>Euteleostomi</taxon>
        <taxon>Actinopterygii</taxon>
        <taxon>Neopterygii</taxon>
        <taxon>Teleostei</taxon>
        <taxon>Ostariophysi</taxon>
        <taxon>Cypriniformes</taxon>
        <taxon>Cyprinidae</taxon>
        <taxon>Cyprininae</taxon>
        <taxon>Sinocyclocheilus</taxon>
    </lineage>
</organism>
<dbReference type="Gene3D" id="2.30.42.10">
    <property type="match status" value="7"/>
</dbReference>
<feature type="domain" description="PDZ" evidence="5">
    <location>
        <begin position="640"/>
        <end position="722"/>
    </location>
</feature>
<sequence length="929" mass="100950">MFSFSLRCRIGVIRGRVKEDAPYTKGSKDVASDSSSLNKRSSIADEQRGVTTVELIKKEGTSLGLTISGGCDKDGKPRVSNLRPGGLAIRSDQLNVGDYIKSVNGINLSKLRHDEIISMLKNIGERVVLEVEYELPPFAPSNHCSVISKTIEVCLEKEGNSFGFVLRGGFHEDWHKARPLVVTYVRPGGPADREGTLRAGDRVLSVNGVAVNRQKHADALTLIMQSSQEAFFLIEYDIMVMDSVQKSSGPLQVDIARSAGSVLGLSLTTSLYRNKQVITIQKIKPASVADRCGALHVGDILLAIDGMSTEHCSLMEAQQLLSSSSELTKLEILPSQHCSHDTGLQTHTAHKQTQSIVTHQLHMVISALSISNLLSPPAVTSGISSTYPSTYPSNTLPSYPSSPHCTVTKRRQRRRDHKSSLSLASSTVGAGGQVVHIETSEVVLRGDPLTGFGLQLQGGVFATEPLSAPACVRFIEPDTPAERCGVLQVGDRILSINGIPTEDGTLEEANQLLRDAALANKVTLEVEFDVAESVIPSSGTFQVKLPKRRGVELGITISASKKPGKPLIISEIQRGSIAHRIGTLEPGDRLLAIDNVRLDNCGMEEAMMVLQQAEGMVKLRIQKDEDNLDELESSGSVIFTVELKRHGGPLGITISGTEEPFNPILISSLTRNGLAHRTGALHIGDRVLAINNMSLKGKPLSEAIHLLQTAGDTVTLKIKKRSERNPSRTASCVSDMEDDRSDSLRRGKYSELHRLNTPPSLDSAMDSWDSSALDAGYGSQGAEDDDKLNTDAQENYWSQALQDLETCGQSEILRELEICIQKDVDSRDFGFSVSDGLLEKGVYVNMIRPDGPADKAGLRPYDRILQVNHARTRDFDCCLAVPLITEAGEHLQLVISRNPLAQAHVWPPKNCQDPELSVVSAPNPRRVDL</sequence>
<evidence type="ECO:0000256" key="2">
    <source>
        <dbReference type="ARBA" id="ARBA00022490"/>
    </source>
</evidence>
<feature type="domain" description="PDZ" evidence="5">
    <location>
        <begin position="152"/>
        <end position="238"/>
    </location>
</feature>
<feature type="compositionally biased region" description="Polar residues" evidence="4">
    <location>
        <begin position="32"/>
        <end position="41"/>
    </location>
</feature>
<keyword evidence="3" id="KW-0677">Repeat</keyword>
<dbReference type="GO" id="GO:0098887">
    <property type="term" value="P:neurotransmitter receptor transport, endosome to postsynaptic membrane"/>
    <property type="evidence" value="ECO:0007669"/>
    <property type="project" value="TreeGrafter"/>
</dbReference>
<feature type="domain" description="PDZ" evidence="5">
    <location>
        <begin position="441"/>
        <end position="516"/>
    </location>
</feature>
<dbReference type="CDD" id="cd06684">
    <property type="entry name" value="PDZ3_GRIP1-2-like"/>
    <property type="match status" value="1"/>
</dbReference>
<feature type="compositionally biased region" description="Basic residues" evidence="4">
    <location>
        <begin position="407"/>
        <end position="417"/>
    </location>
</feature>
<dbReference type="FunFam" id="2.30.42.10:FF:000035">
    <property type="entry name" value="Glutamate receptor interacting protein 1"/>
    <property type="match status" value="1"/>
</dbReference>
<dbReference type="SUPFAM" id="SSF50156">
    <property type="entry name" value="PDZ domain-like"/>
    <property type="match status" value="7"/>
</dbReference>
<evidence type="ECO:0000313" key="6">
    <source>
        <dbReference type="Ensembl" id="ENSSGRP00000035765.1"/>
    </source>
</evidence>
<dbReference type="FunFam" id="2.30.42.10:FF:000023">
    <property type="entry name" value="Glutamate receptor interacting protein 1"/>
    <property type="match status" value="1"/>
</dbReference>
<dbReference type="GO" id="GO:0005737">
    <property type="term" value="C:cytoplasm"/>
    <property type="evidence" value="ECO:0007669"/>
    <property type="project" value="UniProtKB-SubCell"/>
</dbReference>
<feature type="domain" description="PDZ" evidence="5">
    <location>
        <begin position="52"/>
        <end position="135"/>
    </location>
</feature>
<evidence type="ECO:0000256" key="4">
    <source>
        <dbReference type="SAM" id="MobiDB-lite"/>
    </source>
</evidence>
<dbReference type="FunFam" id="2.30.42.10:FF:000312">
    <property type="entry name" value="Glutamate receptor interacting protein 1"/>
    <property type="match status" value="1"/>
</dbReference>
<feature type="domain" description="PDZ" evidence="5">
    <location>
        <begin position="542"/>
        <end position="625"/>
    </location>
</feature>
<dbReference type="PANTHER" id="PTHR46227">
    <property type="entry name" value="GLUTAMATE RECEPTOR-INTERACTING PROTEIN GRIP"/>
    <property type="match status" value="1"/>
</dbReference>
<accession>A0A672MK24</accession>
<evidence type="ECO:0000259" key="5">
    <source>
        <dbReference type="PROSITE" id="PS50106"/>
    </source>
</evidence>
<dbReference type="CDD" id="cd06682">
    <property type="entry name" value="PDZ5_GRIP1-2-like"/>
    <property type="match status" value="1"/>
</dbReference>
<dbReference type="CDD" id="cd06687">
    <property type="entry name" value="PDZ1_GRIP1-2-like"/>
    <property type="match status" value="1"/>
</dbReference>
<evidence type="ECO:0000256" key="1">
    <source>
        <dbReference type="ARBA" id="ARBA00004496"/>
    </source>
</evidence>
<feature type="compositionally biased region" description="Low complexity" evidence="4">
    <location>
        <begin position="391"/>
        <end position="403"/>
    </location>
</feature>
<dbReference type="FunFam" id="2.30.42.10:FF:000034">
    <property type="entry name" value="Glutamate receptor interacting protein 1"/>
    <property type="match status" value="1"/>
</dbReference>
<reference evidence="6" key="1">
    <citation type="submission" date="2025-08" db="UniProtKB">
        <authorList>
            <consortium name="Ensembl"/>
        </authorList>
    </citation>
    <scope>IDENTIFICATION</scope>
</reference>
<dbReference type="PROSITE" id="PS50106">
    <property type="entry name" value="PDZ"/>
    <property type="match status" value="7"/>
</dbReference>
<gene>
    <name evidence="6" type="primary">grip2a</name>
</gene>
<dbReference type="CDD" id="cd06686">
    <property type="entry name" value="PDZ4_GRIP1-2-like"/>
    <property type="match status" value="1"/>
</dbReference>
<dbReference type="AlphaFoldDB" id="A0A672MK24"/>
<dbReference type="FunFam" id="2.30.42.10:FF:000021">
    <property type="entry name" value="Glutamate receptor interacting protein 1"/>
    <property type="match status" value="1"/>
</dbReference>
<dbReference type="SMART" id="SM00228">
    <property type="entry name" value="PDZ"/>
    <property type="match status" value="7"/>
</dbReference>
<dbReference type="InterPro" id="IPR043545">
    <property type="entry name" value="GRIP1/2"/>
</dbReference>
<feature type="domain" description="PDZ" evidence="5">
    <location>
        <begin position="252"/>
        <end position="336"/>
    </location>
</feature>
<dbReference type="Pfam" id="PF00595">
    <property type="entry name" value="PDZ"/>
    <property type="match status" value="6"/>
</dbReference>
<name>A0A672MK24_SINGR</name>
<feature type="compositionally biased region" description="Basic and acidic residues" evidence="4">
    <location>
        <begin position="741"/>
        <end position="754"/>
    </location>
</feature>
<dbReference type="FunFam" id="2.30.42.10:FF:000031">
    <property type="entry name" value="Glutamate receptor interacting protein 1"/>
    <property type="match status" value="1"/>
</dbReference>
<protein>
    <submittedName>
        <fullName evidence="6">Glutamate receptor-interacting protein 2-like</fullName>
    </submittedName>
</protein>
<dbReference type="InterPro" id="IPR001478">
    <property type="entry name" value="PDZ"/>
</dbReference>
<reference evidence="6" key="2">
    <citation type="submission" date="2025-09" db="UniProtKB">
        <authorList>
            <consortium name="Ensembl"/>
        </authorList>
    </citation>
    <scope>IDENTIFICATION</scope>
</reference>
<dbReference type="Pfam" id="PF17820">
    <property type="entry name" value="PDZ_6"/>
    <property type="match status" value="1"/>
</dbReference>
<keyword evidence="7" id="KW-1185">Reference proteome</keyword>
<feature type="region of interest" description="Disordered" evidence="4">
    <location>
        <begin position="23"/>
        <end position="43"/>
    </location>
</feature>